<evidence type="ECO:0000256" key="1">
    <source>
        <dbReference type="ARBA" id="ARBA00010613"/>
    </source>
</evidence>
<accession>A0A367ZU09</accession>
<dbReference type="Gene3D" id="3.60.110.10">
    <property type="entry name" value="Carbon-nitrogen hydrolase"/>
    <property type="match status" value="1"/>
</dbReference>
<dbReference type="PANTHER" id="PTHR23088:SF27">
    <property type="entry name" value="DEAMINATED GLUTATHIONE AMIDASE"/>
    <property type="match status" value="1"/>
</dbReference>
<proteinExistence type="inferred from homology"/>
<dbReference type="AlphaFoldDB" id="A0A367ZU09"/>
<evidence type="ECO:0000313" key="3">
    <source>
        <dbReference type="EMBL" id="RCK81634.1"/>
    </source>
</evidence>
<dbReference type="InterPro" id="IPR001110">
    <property type="entry name" value="UPF0012_CS"/>
</dbReference>
<dbReference type="EMBL" id="QOQW01000001">
    <property type="protein sequence ID" value="RCK81634.1"/>
    <property type="molecule type" value="Genomic_DNA"/>
</dbReference>
<sequence>MSPAVLPGDLRVATLQWDVSSKDPGHNLAAVERLTEQAARAGAHLVVLPEMWSRSFCGPDLPSEAACLPERLAFLRALAVRHRLWIAGTLPEPGDGIKVFNALHLIDAEGVIRLHYRKVHLFPLTGEPDHFLPGTHVPEVCQAGPWLIGVGICYDLRFPELFRLQARRGANLFLVPAQFPKPRQEPFRLLGRARALDCQAAVVCVNRTGEDGRLAFFGGSLACDSFGNILWEMGPQEGVHVGDIRVDEIVAHRRDYPFLESMPLLPKT</sequence>
<dbReference type="Pfam" id="PF00795">
    <property type="entry name" value="CN_hydrolase"/>
    <property type="match status" value="1"/>
</dbReference>
<evidence type="ECO:0000259" key="2">
    <source>
        <dbReference type="PROSITE" id="PS50263"/>
    </source>
</evidence>
<feature type="domain" description="CN hydrolase" evidence="2">
    <location>
        <begin position="10"/>
        <end position="246"/>
    </location>
</feature>
<name>A0A367ZU09_9BACT</name>
<dbReference type="InterPro" id="IPR036526">
    <property type="entry name" value="C-N_Hydrolase_sf"/>
</dbReference>
<dbReference type="InterPro" id="IPR003010">
    <property type="entry name" value="C-N_Hydrolase"/>
</dbReference>
<gene>
    <name evidence="3" type="ORF">OZSIB_0768</name>
</gene>
<evidence type="ECO:0000313" key="4">
    <source>
        <dbReference type="Proteomes" id="UP000252355"/>
    </source>
</evidence>
<reference evidence="3 4" key="1">
    <citation type="submission" date="2018-05" db="EMBL/GenBank/DDBJ databases">
        <title>A metagenomic window into the 2 km-deep terrestrial subsurface aquifer revealed taxonomically and functionally diverse microbial community comprising novel uncultured bacterial lineages.</title>
        <authorList>
            <person name="Kadnikov V.V."/>
            <person name="Mardanov A.V."/>
            <person name="Beletsky A.V."/>
            <person name="Banks D."/>
            <person name="Pimenov N.V."/>
            <person name="Frank Y.A."/>
            <person name="Karnachuk O.V."/>
            <person name="Ravin N.V."/>
        </authorList>
    </citation>
    <scope>NUCLEOTIDE SEQUENCE [LARGE SCALE GENOMIC DNA]</scope>
    <source>
        <strain evidence="3">BY5</strain>
    </source>
</reference>
<dbReference type="PANTHER" id="PTHR23088">
    <property type="entry name" value="NITRILASE-RELATED"/>
    <property type="match status" value="1"/>
</dbReference>
<protein>
    <submittedName>
        <fullName evidence="3">Aliphatic amidase AmiE</fullName>
    </submittedName>
</protein>
<dbReference type="PROSITE" id="PS50263">
    <property type="entry name" value="CN_HYDROLASE"/>
    <property type="match status" value="1"/>
</dbReference>
<organism evidence="3 4">
    <name type="scientific">Candidatus Ozemobacter sibiricus</name>
    <dbReference type="NCBI Taxonomy" id="2268124"/>
    <lineage>
        <taxon>Bacteria</taxon>
        <taxon>Candidatus Ozemobacteria</taxon>
        <taxon>Candidatus Ozemobacterales</taxon>
        <taxon>Candidatus Ozemobacteraceae</taxon>
        <taxon>Candidatus Ozemobacter</taxon>
    </lineage>
</organism>
<dbReference type="PROSITE" id="PS01227">
    <property type="entry name" value="UPF0012"/>
    <property type="match status" value="1"/>
</dbReference>
<comment type="caution">
    <text evidence="3">The sequence shown here is derived from an EMBL/GenBank/DDBJ whole genome shotgun (WGS) entry which is preliminary data.</text>
</comment>
<dbReference type="Proteomes" id="UP000252355">
    <property type="component" value="Unassembled WGS sequence"/>
</dbReference>
<comment type="similarity">
    <text evidence="1">Belongs to the carbon-nitrogen hydrolase superfamily. NIT1/NIT2 family.</text>
</comment>
<dbReference type="SUPFAM" id="SSF56317">
    <property type="entry name" value="Carbon-nitrogen hydrolase"/>
    <property type="match status" value="1"/>
</dbReference>